<dbReference type="GO" id="GO:0005737">
    <property type="term" value="C:cytoplasm"/>
    <property type="evidence" value="ECO:0007669"/>
    <property type="project" value="InterPro"/>
</dbReference>
<dbReference type="GO" id="GO:0061608">
    <property type="term" value="F:nuclear import signal receptor activity"/>
    <property type="evidence" value="ECO:0007669"/>
    <property type="project" value="InterPro"/>
</dbReference>
<dbReference type="EMBL" id="MTYJ01000054">
    <property type="protein sequence ID" value="OQV17967.1"/>
    <property type="molecule type" value="Genomic_DNA"/>
</dbReference>
<evidence type="ECO:0000313" key="7">
    <source>
        <dbReference type="EMBL" id="OQV17967.1"/>
    </source>
</evidence>
<name>A0A1W0WS12_HYPEX</name>
<feature type="compositionally biased region" description="Polar residues" evidence="6">
    <location>
        <begin position="1"/>
        <end position="12"/>
    </location>
</feature>
<dbReference type="Pfam" id="PF16186">
    <property type="entry name" value="Arm_3"/>
    <property type="match status" value="1"/>
</dbReference>
<feature type="compositionally biased region" description="Basic and acidic residues" evidence="6">
    <location>
        <begin position="21"/>
        <end position="47"/>
    </location>
</feature>
<dbReference type="InterPro" id="IPR024931">
    <property type="entry name" value="Importin_alpha"/>
</dbReference>
<evidence type="ECO:0000256" key="6">
    <source>
        <dbReference type="SAM" id="MobiDB-lite"/>
    </source>
</evidence>
<comment type="caution">
    <text evidence="7">The sequence shown here is derived from an EMBL/GenBank/DDBJ whole genome shotgun (WGS) entry which is preliminary data.</text>
</comment>
<dbReference type="PANTHER" id="PTHR23316">
    <property type="entry name" value="IMPORTIN ALPHA"/>
    <property type="match status" value="1"/>
</dbReference>
<dbReference type="InterPro" id="IPR011989">
    <property type="entry name" value="ARM-like"/>
</dbReference>
<keyword evidence="8" id="KW-1185">Reference proteome</keyword>
<keyword evidence="4 5" id="KW-0653">Protein transport</keyword>
<dbReference type="InterPro" id="IPR032413">
    <property type="entry name" value="Arm_3"/>
</dbReference>
<dbReference type="SUPFAM" id="SSF48371">
    <property type="entry name" value="ARM repeat"/>
    <property type="match status" value="1"/>
</dbReference>
<dbReference type="Proteomes" id="UP000192578">
    <property type="component" value="Unassembled WGS sequence"/>
</dbReference>
<dbReference type="InterPro" id="IPR000225">
    <property type="entry name" value="Armadillo"/>
</dbReference>
<reference evidence="8" key="1">
    <citation type="submission" date="2017-01" db="EMBL/GenBank/DDBJ databases">
        <title>Comparative genomics of anhydrobiosis in the tardigrade Hypsibius dujardini.</title>
        <authorList>
            <person name="Yoshida Y."/>
            <person name="Koutsovoulos G."/>
            <person name="Laetsch D."/>
            <person name="Stevens L."/>
            <person name="Kumar S."/>
            <person name="Horikawa D."/>
            <person name="Ishino K."/>
            <person name="Komine S."/>
            <person name="Tomita M."/>
            <person name="Blaxter M."/>
            <person name="Arakawa K."/>
        </authorList>
    </citation>
    <scope>NUCLEOTIDE SEQUENCE [LARGE SCALE GENOMIC DNA]</scope>
    <source>
        <strain evidence="8">Z151</strain>
    </source>
</reference>
<organism evidence="7 8">
    <name type="scientific">Hypsibius exemplaris</name>
    <name type="common">Freshwater tardigrade</name>
    <dbReference type="NCBI Taxonomy" id="2072580"/>
    <lineage>
        <taxon>Eukaryota</taxon>
        <taxon>Metazoa</taxon>
        <taxon>Ecdysozoa</taxon>
        <taxon>Tardigrada</taxon>
        <taxon>Eutardigrada</taxon>
        <taxon>Parachela</taxon>
        <taxon>Hypsibioidea</taxon>
        <taxon>Hypsibiidae</taxon>
        <taxon>Hypsibius</taxon>
    </lineage>
</organism>
<dbReference type="AlphaFoldDB" id="A0A1W0WS12"/>
<dbReference type="PIRSF" id="PIRSF005673">
    <property type="entry name" value="Importin_alpha"/>
    <property type="match status" value="1"/>
</dbReference>
<comment type="similarity">
    <text evidence="1 5">Belongs to the importin alpha family.</text>
</comment>
<protein>
    <recommendedName>
        <fullName evidence="5">Importin subunit alpha</fullName>
    </recommendedName>
</protein>
<evidence type="ECO:0000256" key="1">
    <source>
        <dbReference type="ARBA" id="ARBA00010394"/>
    </source>
</evidence>
<dbReference type="Pfam" id="PF00514">
    <property type="entry name" value="Arm"/>
    <property type="match status" value="2"/>
</dbReference>
<evidence type="ECO:0000256" key="2">
    <source>
        <dbReference type="ARBA" id="ARBA00022448"/>
    </source>
</evidence>
<dbReference type="SMART" id="SM00185">
    <property type="entry name" value="ARM"/>
    <property type="match status" value="6"/>
</dbReference>
<dbReference type="InterPro" id="IPR016024">
    <property type="entry name" value="ARM-type_fold"/>
</dbReference>
<keyword evidence="2 5" id="KW-0813">Transport</keyword>
<evidence type="ECO:0000256" key="4">
    <source>
        <dbReference type="ARBA" id="ARBA00022927"/>
    </source>
</evidence>
<keyword evidence="3" id="KW-0677">Repeat</keyword>
<dbReference type="Gene3D" id="1.25.10.10">
    <property type="entry name" value="Leucine-rich Repeat Variant"/>
    <property type="match status" value="1"/>
</dbReference>
<sequence length="544" mass="60008">MNGSNPFLTPPSTAACKAKYRSQETSRKSQTPEDARKRSERREEFLAKRRSGSFETPNQQENIIRKESVSSYLAAFAEFQHESSSAPANSHALLKGVLGKMKSTEPKEVFKAVQKVRLVTALEENPPLELLVRMGFVRPLVSLLTPETEKHTLFEATWALCNIAGGASSNTLAVVAEGALAPLIGLFGAADPELVGQAIWAVGNIVSDNGHFRNMALDNGLLDSIFPFLKEDTSLALARSVSWLIVNICRTRNPPPSVDVIEALLPKIVWMVRHGDQLVRVDAVWSMAYLSDEPPELADLLVRDTVVLQSIADIPDSNPDNVKFLMGAVRLLGNLLSGTDAHCDAVIRADFVRRFPALLQSNFKCVQRETLMCVANVAAGSAEQIQTIIDVPDFLIQILAFLQNDNRALVQEALWVVSNVVQGGNLWQITALLDCGVVLPLCDHLSSRDVNLVKIVLETVSDLLKRCPSDFMEQVCATIEKCGGFAKIELLQQHDNEILCDLAYFIVDTFFKEDEYDQDDFFSWDPAATAAGVDTRSPYFKSTQ</sequence>
<feature type="region of interest" description="Disordered" evidence="6">
    <location>
        <begin position="1"/>
        <end position="61"/>
    </location>
</feature>
<evidence type="ECO:0000256" key="5">
    <source>
        <dbReference type="PIRNR" id="PIRNR005673"/>
    </source>
</evidence>
<dbReference type="GO" id="GO:0006606">
    <property type="term" value="P:protein import into nucleus"/>
    <property type="evidence" value="ECO:0007669"/>
    <property type="project" value="InterPro"/>
</dbReference>
<evidence type="ECO:0000256" key="3">
    <source>
        <dbReference type="ARBA" id="ARBA00022737"/>
    </source>
</evidence>
<proteinExistence type="inferred from homology"/>
<accession>A0A1W0WS12</accession>
<evidence type="ECO:0000313" key="8">
    <source>
        <dbReference type="Proteomes" id="UP000192578"/>
    </source>
</evidence>
<dbReference type="OrthoDB" id="29145at2759"/>
<gene>
    <name evidence="7" type="ORF">BV898_07910</name>
</gene>